<dbReference type="AlphaFoldDB" id="A0A383USJ3"/>
<dbReference type="InterPro" id="IPR011040">
    <property type="entry name" value="Sialidase"/>
</dbReference>
<evidence type="ECO:0000313" key="4">
    <source>
        <dbReference type="Proteomes" id="UP000275772"/>
    </source>
</evidence>
<sequence>MFANYHYTLAYLLSFTSISVMAVPAPPTAAVAPMGAAVTIAVSDGGSAYPRANYLNNGKIIGSYTAFPAGGQQVLTLVTSSNNGASWQFLGTAAQKPLSSGTPDNAFPLQLPSGRIILAYRNHSQDAAGAATIYRITMSSSDDEGVSWQFLCDAVVVDATPTNNGVWEPFLRNAGNGSLQLYFSHEQSAVDQDSVILSSRDGGITWGPEMAMSGAREHASRDGMIGVAEMGGNNLLGVFETNDNSGPFRLETVSSADGGATWSDRKTLYAAPEGKNSGAPQIARVGQMLVVSFMTNEDDPNAKLGTNWVDFADAKLLTSTNNGANWVKSTVFKAPDFWPGLTVLRDEKTLRILETLTSTLSCISPLNS</sequence>
<dbReference type="EMBL" id="UNSH01000045">
    <property type="protein sequence ID" value="SZF02736.1"/>
    <property type="molecule type" value="Genomic_DNA"/>
</dbReference>
<name>A0A383USJ3_BLUHO</name>
<dbReference type="Pfam" id="PF13088">
    <property type="entry name" value="BNR_2"/>
    <property type="match status" value="1"/>
</dbReference>
<feature type="domain" description="Sialidase" evidence="2">
    <location>
        <begin position="74"/>
        <end position="273"/>
    </location>
</feature>
<keyword evidence="1" id="KW-0732">Signal</keyword>
<dbReference type="SUPFAM" id="SSF50939">
    <property type="entry name" value="Sialidases"/>
    <property type="match status" value="1"/>
</dbReference>
<feature type="signal peptide" evidence="1">
    <location>
        <begin position="1"/>
        <end position="22"/>
    </location>
</feature>
<dbReference type="PANTHER" id="PTHR38792">
    <property type="entry name" value="BNR/ASP-BOX REPEAT DOMAIN PROTEIN (AFU_ORTHOLOGUE AFUA_7G06430)-RELATED"/>
    <property type="match status" value="1"/>
</dbReference>
<evidence type="ECO:0000313" key="3">
    <source>
        <dbReference type="EMBL" id="SZF02736.1"/>
    </source>
</evidence>
<protein>
    <recommendedName>
        <fullName evidence="2">Sialidase domain-containing protein</fullName>
    </recommendedName>
</protein>
<dbReference type="VEuPathDB" id="FungiDB:BLGHR1_13522"/>
<feature type="chain" id="PRO_5016921284" description="Sialidase domain-containing protein" evidence="1">
    <location>
        <begin position="23"/>
        <end position="368"/>
    </location>
</feature>
<dbReference type="PANTHER" id="PTHR38792:SF3">
    <property type="entry name" value="BNR_ASP-BOX REPEAT DOMAIN PROTEIN (AFU_ORTHOLOGUE AFUA_7G06430)-RELATED"/>
    <property type="match status" value="1"/>
</dbReference>
<proteinExistence type="predicted"/>
<gene>
    <name evidence="3" type="ORF">BLGHR1_13522</name>
</gene>
<dbReference type="CDD" id="cd15482">
    <property type="entry name" value="Sialidase_non-viral"/>
    <property type="match status" value="1"/>
</dbReference>
<accession>A0A383USJ3</accession>
<dbReference type="Gene3D" id="2.120.10.10">
    <property type="match status" value="1"/>
</dbReference>
<dbReference type="Proteomes" id="UP000275772">
    <property type="component" value="Unassembled WGS sequence"/>
</dbReference>
<evidence type="ECO:0000256" key="1">
    <source>
        <dbReference type="SAM" id="SignalP"/>
    </source>
</evidence>
<reference evidence="3 4" key="1">
    <citation type="submission" date="2017-11" db="EMBL/GenBank/DDBJ databases">
        <authorList>
            <person name="Kracher B."/>
        </authorList>
    </citation>
    <scope>NUCLEOTIDE SEQUENCE [LARGE SCALE GENOMIC DNA]</scope>
    <source>
        <strain evidence="3 4">RACE1</strain>
    </source>
</reference>
<dbReference type="InterPro" id="IPR036278">
    <property type="entry name" value="Sialidase_sf"/>
</dbReference>
<evidence type="ECO:0000259" key="2">
    <source>
        <dbReference type="Pfam" id="PF13088"/>
    </source>
</evidence>
<organism evidence="3 4">
    <name type="scientific">Blumeria hordei</name>
    <name type="common">Barley powdery mildew</name>
    <name type="synonym">Blumeria graminis f. sp. hordei</name>
    <dbReference type="NCBI Taxonomy" id="2867405"/>
    <lineage>
        <taxon>Eukaryota</taxon>
        <taxon>Fungi</taxon>
        <taxon>Dikarya</taxon>
        <taxon>Ascomycota</taxon>
        <taxon>Pezizomycotina</taxon>
        <taxon>Leotiomycetes</taxon>
        <taxon>Erysiphales</taxon>
        <taxon>Erysiphaceae</taxon>
        <taxon>Blumeria</taxon>
    </lineage>
</organism>